<keyword evidence="3" id="KW-1185">Reference proteome</keyword>
<dbReference type="RefSeq" id="WP_187076959.1">
    <property type="nucleotide sequence ID" value="NZ_JACORT010000006.1"/>
</dbReference>
<accession>A0A923MSK1</accession>
<protein>
    <recommendedName>
        <fullName evidence="4">Transmembrane protein</fullName>
    </recommendedName>
</protein>
<feature type="transmembrane region" description="Helical" evidence="1">
    <location>
        <begin position="96"/>
        <end position="118"/>
    </location>
</feature>
<evidence type="ECO:0008006" key="4">
    <source>
        <dbReference type="Google" id="ProtNLM"/>
    </source>
</evidence>
<dbReference type="EMBL" id="JACORT010000006">
    <property type="protein sequence ID" value="MBC5784206.1"/>
    <property type="molecule type" value="Genomic_DNA"/>
</dbReference>
<keyword evidence="1" id="KW-0812">Transmembrane</keyword>
<proteinExistence type="predicted"/>
<keyword evidence="1" id="KW-0472">Membrane</keyword>
<feature type="transmembrane region" description="Helical" evidence="1">
    <location>
        <begin position="138"/>
        <end position="160"/>
    </location>
</feature>
<dbReference type="Proteomes" id="UP000608513">
    <property type="component" value="Unassembled WGS sequence"/>
</dbReference>
<feature type="transmembrane region" description="Helical" evidence="1">
    <location>
        <begin position="52"/>
        <end position="75"/>
    </location>
</feature>
<name>A0A923MSK1_9BURK</name>
<evidence type="ECO:0000313" key="2">
    <source>
        <dbReference type="EMBL" id="MBC5784206.1"/>
    </source>
</evidence>
<sequence length="259" mass="27312">MKLNIVPARTGIEWVKLGVKTFLKQPLALTGLFFMYMAVVLVISQLPVVGPVLGAMLVPAATLGLMAATAEAAAGRFPMPTVLVSAFRAGRQRARAMLVLGVIYTAGSVLASVLGALVVGESAATAVDAAPQVDARTLLVLLLHIPLVVLFWHAPALVHWHGVAPAKSLFFSAVACFRNFGAFVVYSLAWLAVFMAIGFFVSTVGMMLGGLAVARSIMMPTVLILVAMFSTSLYFTFRDSFRADGEGEVAAPPEGESTP</sequence>
<comment type="caution">
    <text evidence="2">The sequence shown here is derived from an EMBL/GenBank/DDBJ whole genome shotgun (WGS) entry which is preliminary data.</text>
</comment>
<gene>
    <name evidence="2" type="ORF">H8N03_14730</name>
</gene>
<dbReference type="NCBIfam" id="NF041043">
    <property type="entry name" value="BPSS1780_fam"/>
    <property type="match status" value="1"/>
</dbReference>
<keyword evidence="1" id="KW-1133">Transmembrane helix</keyword>
<evidence type="ECO:0000313" key="3">
    <source>
        <dbReference type="Proteomes" id="UP000608513"/>
    </source>
</evidence>
<feature type="transmembrane region" description="Helical" evidence="1">
    <location>
        <begin position="26"/>
        <end position="46"/>
    </location>
</feature>
<feature type="transmembrane region" description="Helical" evidence="1">
    <location>
        <begin position="180"/>
        <end position="205"/>
    </location>
</feature>
<reference evidence="2" key="1">
    <citation type="submission" date="2020-08" db="EMBL/GenBank/DDBJ databases">
        <title>Ramlibacter sp. USB13 16S ribosomal RNA gene genome sequencing and assembly.</title>
        <authorList>
            <person name="Kang M."/>
        </authorList>
    </citation>
    <scope>NUCLEOTIDE SEQUENCE</scope>
    <source>
        <strain evidence="2">USB13</strain>
    </source>
</reference>
<dbReference type="InterPro" id="IPR047798">
    <property type="entry name" value="BPSS1780-like"/>
</dbReference>
<feature type="transmembrane region" description="Helical" evidence="1">
    <location>
        <begin position="217"/>
        <end position="237"/>
    </location>
</feature>
<evidence type="ECO:0000256" key="1">
    <source>
        <dbReference type="SAM" id="Phobius"/>
    </source>
</evidence>
<organism evidence="2 3">
    <name type="scientific">Ramlibacter cellulosilyticus</name>
    <dbReference type="NCBI Taxonomy" id="2764187"/>
    <lineage>
        <taxon>Bacteria</taxon>
        <taxon>Pseudomonadati</taxon>
        <taxon>Pseudomonadota</taxon>
        <taxon>Betaproteobacteria</taxon>
        <taxon>Burkholderiales</taxon>
        <taxon>Comamonadaceae</taxon>
        <taxon>Ramlibacter</taxon>
    </lineage>
</organism>
<dbReference type="AlphaFoldDB" id="A0A923MSK1"/>